<evidence type="ECO:0000256" key="1">
    <source>
        <dbReference type="SAM" id="MobiDB-lite"/>
    </source>
</evidence>
<feature type="region of interest" description="Disordered" evidence="1">
    <location>
        <begin position="71"/>
        <end position="90"/>
    </location>
</feature>
<dbReference type="EMBL" id="BMAW01039075">
    <property type="protein sequence ID" value="GFU54289.1"/>
    <property type="molecule type" value="Genomic_DNA"/>
</dbReference>
<name>A0A8X6UR88_NEPPI</name>
<dbReference type="OrthoDB" id="6410736at2759"/>
<protein>
    <submittedName>
        <fullName evidence="2">Uncharacterized protein</fullName>
    </submittedName>
</protein>
<evidence type="ECO:0000313" key="3">
    <source>
        <dbReference type="Proteomes" id="UP000887013"/>
    </source>
</evidence>
<organism evidence="2 3">
    <name type="scientific">Nephila pilipes</name>
    <name type="common">Giant wood spider</name>
    <name type="synonym">Nephila maculata</name>
    <dbReference type="NCBI Taxonomy" id="299642"/>
    <lineage>
        <taxon>Eukaryota</taxon>
        <taxon>Metazoa</taxon>
        <taxon>Ecdysozoa</taxon>
        <taxon>Arthropoda</taxon>
        <taxon>Chelicerata</taxon>
        <taxon>Arachnida</taxon>
        <taxon>Araneae</taxon>
        <taxon>Araneomorphae</taxon>
        <taxon>Entelegynae</taxon>
        <taxon>Araneoidea</taxon>
        <taxon>Nephilidae</taxon>
        <taxon>Nephila</taxon>
    </lineage>
</organism>
<sequence length="90" mass="10288">MRRLLHLIARSYPKLSRNKHFPKEILSSSSATIEKMSGSIQYQPIVGNVPGVYVNIRLRGGSLHCLRPALRNELPPHPDRSGEKEFEPWK</sequence>
<proteinExistence type="predicted"/>
<reference evidence="2" key="1">
    <citation type="submission" date="2020-08" db="EMBL/GenBank/DDBJ databases">
        <title>Multicomponent nature underlies the extraordinary mechanical properties of spider dragline silk.</title>
        <authorList>
            <person name="Kono N."/>
            <person name="Nakamura H."/>
            <person name="Mori M."/>
            <person name="Yoshida Y."/>
            <person name="Ohtoshi R."/>
            <person name="Malay A.D."/>
            <person name="Moran D.A.P."/>
            <person name="Tomita M."/>
            <person name="Numata K."/>
            <person name="Arakawa K."/>
        </authorList>
    </citation>
    <scope>NUCLEOTIDE SEQUENCE</scope>
</reference>
<dbReference type="Proteomes" id="UP000887013">
    <property type="component" value="Unassembled WGS sequence"/>
</dbReference>
<accession>A0A8X6UR88</accession>
<keyword evidence="3" id="KW-1185">Reference proteome</keyword>
<comment type="caution">
    <text evidence="2">The sequence shown here is derived from an EMBL/GenBank/DDBJ whole genome shotgun (WGS) entry which is preliminary data.</text>
</comment>
<evidence type="ECO:0000313" key="2">
    <source>
        <dbReference type="EMBL" id="GFU54289.1"/>
    </source>
</evidence>
<dbReference type="AlphaFoldDB" id="A0A8X6UR88"/>
<gene>
    <name evidence="2" type="ORF">NPIL_565191</name>
</gene>
<feature type="compositionally biased region" description="Basic and acidic residues" evidence="1">
    <location>
        <begin position="74"/>
        <end position="90"/>
    </location>
</feature>